<dbReference type="EMBL" id="JACVVD010000008">
    <property type="protein sequence ID" value="MBD0382593.1"/>
    <property type="molecule type" value="Genomic_DNA"/>
</dbReference>
<evidence type="ECO:0000313" key="3">
    <source>
        <dbReference type="Proteomes" id="UP000650466"/>
    </source>
</evidence>
<organism evidence="2 3">
    <name type="scientific">Paenibacillus sedimenti</name>
    <dbReference type="NCBI Taxonomy" id="2770274"/>
    <lineage>
        <taxon>Bacteria</taxon>
        <taxon>Bacillati</taxon>
        <taxon>Bacillota</taxon>
        <taxon>Bacilli</taxon>
        <taxon>Bacillales</taxon>
        <taxon>Paenibacillaceae</taxon>
        <taxon>Paenibacillus</taxon>
    </lineage>
</organism>
<protein>
    <submittedName>
        <fullName evidence="2">Uncharacterized protein</fullName>
    </submittedName>
</protein>
<feature type="transmembrane region" description="Helical" evidence="1">
    <location>
        <begin position="35"/>
        <end position="53"/>
    </location>
</feature>
<evidence type="ECO:0000256" key="1">
    <source>
        <dbReference type="SAM" id="Phobius"/>
    </source>
</evidence>
<proteinExistence type="predicted"/>
<name>A0A926KSN5_9BACL</name>
<feature type="transmembrane region" description="Helical" evidence="1">
    <location>
        <begin position="12"/>
        <end position="29"/>
    </location>
</feature>
<accession>A0A926KSN5</accession>
<dbReference type="Proteomes" id="UP000650466">
    <property type="component" value="Unassembled WGS sequence"/>
</dbReference>
<keyword evidence="1" id="KW-0812">Transmembrane</keyword>
<reference evidence="2" key="1">
    <citation type="submission" date="2020-09" db="EMBL/GenBank/DDBJ databases">
        <title>Draft Genome Sequence of Paenibacillus sp. WST5.</title>
        <authorList>
            <person name="Bao Z."/>
        </authorList>
    </citation>
    <scope>NUCLEOTIDE SEQUENCE</scope>
    <source>
        <strain evidence="2">WST5</strain>
    </source>
</reference>
<dbReference type="RefSeq" id="WP_188176393.1">
    <property type="nucleotide sequence ID" value="NZ_JACVVD010000008.1"/>
</dbReference>
<comment type="caution">
    <text evidence="2">The sequence shown here is derived from an EMBL/GenBank/DDBJ whole genome shotgun (WGS) entry which is preliminary data.</text>
</comment>
<dbReference type="AlphaFoldDB" id="A0A926KSN5"/>
<keyword evidence="1" id="KW-1133">Transmembrane helix</keyword>
<evidence type="ECO:0000313" key="2">
    <source>
        <dbReference type="EMBL" id="MBD0382593.1"/>
    </source>
</evidence>
<keyword evidence="1" id="KW-0472">Membrane</keyword>
<gene>
    <name evidence="2" type="ORF">ICC18_20965</name>
</gene>
<sequence>MRLGSLMKKIGSFILFSVSFLAFMLTWQVEVLSPLGGIFITGISLSGAILMWLDAQESVRISGKQDAGRAKTDR</sequence>
<keyword evidence="3" id="KW-1185">Reference proteome</keyword>